<evidence type="ECO:0000259" key="8">
    <source>
        <dbReference type="Pfam" id="PF13359"/>
    </source>
</evidence>
<dbReference type="PANTHER" id="PTHR22930">
    <property type="match status" value="1"/>
</dbReference>
<dbReference type="Proteomes" id="UP000504635">
    <property type="component" value="Unplaced"/>
</dbReference>
<evidence type="ECO:0000256" key="2">
    <source>
        <dbReference type="ARBA" id="ARBA00004123"/>
    </source>
</evidence>
<dbReference type="OrthoDB" id="6627079at2759"/>
<accession>A0A6J2YSN2</accession>
<dbReference type="InterPro" id="IPR045249">
    <property type="entry name" value="HARBI1-like"/>
</dbReference>
<dbReference type="InParanoid" id="A0A6J2YSN2"/>
<keyword evidence="9" id="KW-1185">Reference proteome</keyword>
<comment type="similarity">
    <text evidence="3">Belongs to the HARBI1 family.</text>
</comment>
<gene>
    <name evidence="10" type="primary">LOC115890900</name>
</gene>
<evidence type="ECO:0000256" key="1">
    <source>
        <dbReference type="ARBA" id="ARBA00001968"/>
    </source>
</evidence>
<protein>
    <submittedName>
        <fullName evidence="10">Protein ANTAGONIST OF LIKE HETEROCHROMATIN PROTEIN 1-like</fullName>
    </submittedName>
</protein>
<dbReference type="GO" id="GO:0046872">
    <property type="term" value="F:metal ion binding"/>
    <property type="evidence" value="ECO:0007669"/>
    <property type="project" value="UniProtKB-KW"/>
</dbReference>
<evidence type="ECO:0000313" key="10">
    <source>
        <dbReference type="RefSeq" id="XP_030767113.1"/>
    </source>
</evidence>
<reference evidence="10" key="1">
    <citation type="submission" date="2025-08" db="UniProtKB">
        <authorList>
            <consortium name="RefSeq"/>
        </authorList>
    </citation>
    <scope>IDENTIFICATION</scope>
    <source>
        <tissue evidence="10">Gonads</tissue>
    </source>
</reference>
<comment type="subcellular location">
    <subcellularLocation>
        <location evidence="2">Nucleus</location>
    </subcellularLocation>
</comment>
<keyword evidence="6" id="KW-0378">Hydrolase</keyword>
<dbReference type="PANTHER" id="PTHR22930:SF269">
    <property type="entry name" value="NUCLEASE HARBI1-LIKE PROTEIN"/>
    <property type="match status" value="1"/>
</dbReference>
<proteinExistence type="inferred from homology"/>
<dbReference type="GO" id="GO:0005634">
    <property type="term" value="C:nucleus"/>
    <property type="evidence" value="ECO:0007669"/>
    <property type="project" value="UniProtKB-SubCell"/>
</dbReference>
<organism evidence="9 10">
    <name type="scientific">Sitophilus oryzae</name>
    <name type="common">Rice weevil</name>
    <name type="synonym">Curculio oryzae</name>
    <dbReference type="NCBI Taxonomy" id="7048"/>
    <lineage>
        <taxon>Eukaryota</taxon>
        <taxon>Metazoa</taxon>
        <taxon>Ecdysozoa</taxon>
        <taxon>Arthropoda</taxon>
        <taxon>Hexapoda</taxon>
        <taxon>Insecta</taxon>
        <taxon>Pterygota</taxon>
        <taxon>Neoptera</taxon>
        <taxon>Endopterygota</taxon>
        <taxon>Coleoptera</taxon>
        <taxon>Polyphaga</taxon>
        <taxon>Cucujiformia</taxon>
        <taxon>Curculionidae</taxon>
        <taxon>Dryophthorinae</taxon>
        <taxon>Sitophilus</taxon>
    </lineage>
</organism>
<dbReference type="Pfam" id="PF13359">
    <property type="entry name" value="DDE_Tnp_4"/>
    <property type="match status" value="1"/>
</dbReference>
<dbReference type="KEGG" id="soy:115890900"/>
<dbReference type="RefSeq" id="XP_030767113.1">
    <property type="nucleotide sequence ID" value="XM_030911253.1"/>
</dbReference>
<evidence type="ECO:0000256" key="6">
    <source>
        <dbReference type="ARBA" id="ARBA00022801"/>
    </source>
</evidence>
<dbReference type="AlphaFoldDB" id="A0A6J2YSN2"/>
<sequence length="285" mass="32644">MTSISYAFRVGIQTVSTIINECCEAIWLLLKNEYLPLPDTNDWINIADGFNEKLQMPNCLGAIDGKHAVIEAPPNSGSTYFNYKHTHSLILIAVCDYRYKFLLVDIGAEGRQSDGGVFRNSVMGQMFFRKQLHFPSERALDKEYTVPFYFVGDEAFPLSDNLMRLYPGHFLEQEKRIFNYRLSRARRTIENSFGILSAVWRIFRRPILASVDTTEKIIKASICLHNVLLNDDFVLSESSEPLPSENFKTIPRMGTNNRIQSAANIRDQLALYFMGNGAVDFQWDK</sequence>
<evidence type="ECO:0000256" key="7">
    <source>
        <dbReference type="ARBA" id="ARBA00023242"/>
    </source>
</evidence>
<keyword evidence="7" id="KW-0539">Nucleus</keyword>
<evidence type="ECO:0000256" key="4">
    <source>
        <dbReference type="ARBA" id="ARBA00022722"/>
    </source>
</evidence>
<name>A0A6J2YSN2_SITOR</name>
<evidence type="ECO:0000256" key="3">
    <source>
        <dbReference type="ARBA" id="ARBA00006958"/>
    </source>
</evidence>
<comment type="cofactor">
    <cofactor evidence="1">
        <name>a divalent metal cation</name>
        <dbReference type="ChEBI" id="CHEBI:60240"/>
    </cofactor>
</comment>
<feature type="domain" description="DDE Tnp4" evidence="8">
    <location>
        <begin position="63"/>
        <end position="226"/>
    </location>
</feature>
<dbReference type="GO" id="GO:0004518">
    <property type="term" value="F:nuclease activity"/>
    <property type="evidence" value="ECO:0007669"/>
    <property type="project" value="UniProtKB-KW"/>
</dbReference>
<evidence type="ECO:0000313" key="9">
    <source>
        <dbReference type="Proteomes" id="UP000504635"/>
    </source>
</evidence>
<dbReference type="InterPro" id="IPR027806">
    <property type="entry name" value="HARBI1_dom"/>
</dbReference>
<evidence type="ECO:0000256" key="5">
    <source>
        <dbReference type="ARBA" id="ARBA00022723"/>
    </source>
</evidence>
<keyword evidence="5" id="KW-0479">Metal-binding</keyword>
<dbReference type="GO" id="GO:0016787">
    <property type="term" value="F:hydrolase activity"/>
    <property type="evidence" value="ECO:0007669"/>
    <property type="project" value="UniProtKB-KW"/>
</dbReference>
<keyword evidence="4" id="KW-0540">Nuclease</keyword>
<dbReference type="GeneID" id="115890900"/>